<sequence length="201" mass="22972">LFGCLPITIASQVSLELKRQPIHVSGWLPDQRYTDLPTWGDKVYVSSTLIRRRICILIGAPFPICPDGTRAWIEKNCSVFNIETKGLEEREQQEWEIRGKSVFSLGDNPLESSLARILVIYAAESTTFARNLEKMCIPMPRIVEKPDNHNQTQRMLELQPDVSLAEEISRIYLTEGYGAPRIRSLSDSLTLYRGVKESDRY</sequence>
<dbReference type="GO" id="GO:0015979">
    <property type="term" value="P:photosynthesis"/>
    <property type="evidence" value="ECO:0007669"/>
    <property type="project" value="UniProtKB-KW"/>
</dbReference>
<gene>
    <name evidence="4" type="ORF">MARPO_0070s0089</name>
</gene>
<evidence type="ECO:0000313" key="4">
    <source>
        <dbReference type="EMBL" id="PTQ35628.1"/>
    </source>
</evidence>
<dbReference type="GO" id="GO:0015995">
    <property type="term" value="P:chlorophyll biosynthetic process"/>
    <property type="evidence" value="ECO:0007669"/>
    <property type="project" value="UniProtKB-KW"/>
</dbReference>
<dbReference type="SUPFAM" id="SSF53807">
    <property type="entry name" value="Helical backbone' metal receptor"/>
    <property type="match status" value="1"/>
</dbReference>
<keyword evidence="5" id="KW-1185">Reference proteome</keyword>
<feature type="non-terminal residue" evidence="4">
    <location>
        <position position="1"/>
    </location>
</feature>
<evidence type="ECO:0000256" key="2">
    <source>
        <dbReference type="ARBA" id="ARBA00023002"/>
    </source>
</evidence>
<keyword evidence="3" id="KW-0149">Chlorophyll biosynthesis</keyword>
<dbReference type="Proteomes" id="UP000244005">
    <property type="component" value="Unassembled WGS sequence"/>
</dbReference>
<protein>
    <submittedName>
        <fullName evidence="4">Uncharacterized protein</fullName>
    </submittedName>
</protein>
<evidence type="ECO:0000256" key="1">
    <source>
        <dbReference type="ARBA" id="ARBA00022531"/>
    </source>
</evidence>
<keyword evidence="1" id="KW-0602">Photosynthesis</keyword>
<dbReference type="Gene3D" id="3.40.50.1980">
    <property type="entry name" value="Nitrogenase molybdenum iron protein domain"/>
    <property type="match status" value="1"/>
</dbReference>
<name>A0A2R6WP48_MARPO</name>
<proteinExistence type="predicted"/>
<dbReference type="GO" id="GO:0016491">
    <property type="term" value="F:oxidoreductase activity"/>
    <property type="evidence" value="ECO:0007669"/>
    <property type="project" value="UniProtKB-KW"/>
</dbReference>
<dbReference type="InterPro" id="IPR050293">
    <property type="entry name" value="LIPOR_BchN/ChlN"/>
</dbReference>
<evidence type="ECO:0000256" key="3">
    <source>
        <dbReference type="ARBA" id="ARBA00023171"/>
    </source>
</evidence>
<dbReference type="AlphaFoldDB" id="A0A2R6WP48"/>
<organism evidence="4 5">
    <name type="scientific">Marchantia polymorpha</name>
    <name type="common">Common liverwort</name>
    <name type="synonym">Marchantia aquatica</name>
    <dbReference type="NCBI Taxonomy" id="3197"/>
    <lineage>
        <taxon>Eukaryota</taxon>
        <taxon>Viridiplantae</taxon>
        <taxon>Streptophyta</taxon>
        <taxon>Embryophyta</taxon>
        <taxon>Marchantiophyta</taxon>
        <taxon>Marchantiopsida</taxon>
        <taxon>Marchantiidae</taxon>
        <taxon>Marchantiales</taxon>
        <taxon>Marchantiaceae</taxon>
        <taxon>Marchantia</taxon>
    </lineage>
</organism>
<dbReference type="EMBL" id="KZ772742">
    <property type="protein sequence ID" value="PTQ35628.1"/>
    <property type="molecule type" value="Genomic_DNA"/>
</dbReference>
<accession>A0A2R6WP48</accession>
<evidence type="ECO:0000313" key="5">
    <source>
        <dbReference type="Proteomes" id="UP000244005"/>
    </source>
</evidence>
<dbReference type="PANTHER" id="PTHR39429">
    <property type="entry name" value="LIGHT-INDEPENDENT PROTOCHLOROPHYLLIDE REDUCTASE SUBUNIT N"/>
    <property type="match status" value="1"/>
</dbReference>
<dbReference type="PANTHER" id="PTHR39429:SF3">
    <property type="entry name" value="LIGHT-INDEPENDENT PROTOCHLOROPHYLLIDE REDUCTASE SUBUNIT N"/>
    <property type="match status" value="1"/>
</dbReference>
<feature type="non-terminal residue" evidence="4">
    <location>
        <position position="201"/>
    </location>
</feature>
<dbReference type="OrthoDB" id="64at2759"/>
<keyword evidence="2" id="KW-0560">Oxidoreductase</keyword>
<reference evidence="5" key="1">
    <citation type="journal article" date="2017" name="Cell">
        <title>Insights into land plant evolution garnered from the Marchantia polymorpha genome.</title>
        <authorList>
            <person name="Bowman J.L."/>
            <person name="Kohchi T."/>
            <person name="Yamato K.T."/>
            <person name="Jenkins J."/>
            <person name="Shu S."/>
            <person name="Ishizaki K."/>
            <person name="Yamaoka S."/>
            <person name="Nishihama R."/>
            <person name="Nakamura Y."/>
            <person name="Berger F."/>
            <person name="Adam C."/>
            <person name="Aki S.S."/>
            <person name="Althoff F."/>
            <person name="Araki T."/>
            <person name="Arteaga-Vazquez M.A."/>
            <person name="Balasubrmanian S."/>
            <person name="Barry K."/>
            <person name="Bauer D."/>
            <person name="Boehm C.R."/>
            <person name="Briginshaw L."/>
            <person name="Caballero-Perez J."/>
            <person name="Catarino B."/>
            <person name="Chen F."/>
            <person name="Chiyoda S."/>
            <person name="Chovatia M."/>
            <person name="Davies K.M."/>
            <person name="Delmans M."/>
            <person name="Demura T."/>
            <person name="Dierschke T."/>
            <person name="Dolan L."/>
            <person name="Dorantes-Acosta A.E."/>
            <person name="Eklund D.M."/>
            <person name="Florent S.N."/>
            <person name="Flores-Sandoval E."/>
            <person name="Fujiyama A."/>
            <person name="Fukuzawa H."/>
            <person name="Galik B."/>
            <person name="Grimanelli D."/>
            <person name="Grimwood J."/>
            <person name="Grossniklaus U."/>
            <person name="Hamada T."/>
            <person name="Haseloff J."/>
            <person name="Hetherington A.J."/>
            <person name="Higo A."/>
            <person name="Hirakawa Y."/>
            <person name="Hundley H.N."/>
            <person name="Ikeda Y."/>
            <person name="Inoue K."/>
            <person name="Inoue S.I."/>
            <person name="Ishida S."/>
            <person name="Jia Q."/>
            <person name="Kakita M."/>
            <person name="Kanazawa T."/>
            <person name="Kawai Y."/>
            <person name="Kawashima T."/>
            <person name="Kennedy M."/>
            <person name="Kinose K."/>
            <person name="Kinoshita T."/>
            <person name="Kohara Y."/>
            <person name="Koide E."/>
            <person name="Komatsu K."/>
            <person name="Kopischke S."/>
            <person name="Kubo M."/>
            <person name="Kyozuka J."/>
            <person name="Lagercrantz U."/>
            <person name="Lin S.S."/>
            <person name="Lindquist E."/>
            <person name="Lipzen A.M."/>
            <person name="Lu C.W."/>
            <person name="De Luna E."/>
            <person name="Martienssen R.A."/>
            <person name="Minamino N."/>
            <person name="Mizutani M."/>
            <person name="Mizutani M."/>
            <person name="Mochizuki N."/>
            <person name="Monte I."/>
            <person name="Mosher R."/>
            <person name="Nagasaki H."/>
            <person name="Nakagami H."/>
            <person name="Naramoto S."/>
            <person name="Nishitani K."/>
            <person name="Ohtani M."/>
            <person name="Okamoto T."/>
            <person name="Okumura M."/>
            <person name="Phillips J."/>
            <person name="Pollak B."/>
            <person name="Reinders A."/>
            <person name="Rovekamp M."/>
            <person name="Sano R."/>
            <person name="Sawa S."/>
            <person name="Schmid M.W."/>
            <person name="Shirakawa M."/>
            <person name="Solano R."/>
            <person name="Spunde A."/>
            <person name="Suetsugu N."/>
            <person name="Sugano S."/>
            <person name="Sugiyama A."/>
            <person name="Sun R."/>
            <person name="Suzuki Y."/>
            <person name="Takenaka M."/>
            <person name="Takezawa D."/>
            <person name="Tomogane H."/>
            <person name="Tsuzuki M."/>
            <person name="Ueda T."/>
            <person name="Umeda M."/>
            <person name="Ward J.M."/>
            <person name="Watanabe Y."/>
            <person name="Yazaki K."/>
            <person name="Yokoyama R."/>
            <person name="Yoshitake Y."/>
            <person name="Yotsui I."/>
            <person name="Zachgo S."/>
            <person name="Schmutz J."/>
        </authorList>
    </citation>
    <scope>NUCLEOTIDE SEQUENCE [LARGE SCALE GENOMIC DNA]</scope>
    <source>
        <strain evidence="5">Tak-1</strain>
    </source>
</reference>